<keyword evidence="1" id="KW-1133">Transmembrane helix</keyword>
<dbReference type="PANTHER" id="PTHR39206">
    <property type="entry name" value="SLL8004 PROTEIN"/>
    <property type="match status" value="1"/>
</dbReference>
<evidence type="ECO:0000313" key="2">
    <source>
        <dbReference type="EMBL" id="SFT50649.1"/>
    </source>
</evidence>
<proteinExistence type="predicted"/>
<organism evidence="2 3">
    <name type="scientific">Paraburkholderia aspalathi</name>
    <dbReference type="NCBI Taxonomy" id="1324617"/>
    <lineage>
        <taxon>Bacteria</taxon>
        <taxon>Pseudomonadati</taxon>
        <taxon>Pseudomonadota</taxon>
        <taxon>Betaproteobacteria</taxon>
        <taxon>Burkholderiales</taxon>
        <taxon>Burkholderiaceae</taxon>
        <taxon>Paraburkholderia</taxon>
    </lineage>
</organism>
<sequence length="253" mass="27520">MARKTPIQKSVSDIVKFAVASGKPLAIVLAGHNGSGKSTMWYEHIVDDLRIPLINADRMMLSILPEKDSDGHLRPWAQILRDTDTMWMQVAQKGVESFVAQAMANQVPFATETVFSHWKALPDGEYESKIGLILNLQAAGYFVMLLFVGLSSAALSLGRVSTRVAAGGHNVASDKILARFPRTQRAIGAALTIADAAVLVDNSRALSQAFTPCYARTRTDLLFDIRTDGAAPQQITAWLDIVAPQTPPPHRKS</sequence>
<dbReference type="Proteomes" id="UP000198844">
    <property type="component" value="Unassembled WGS sequence"/>
</dbReference>
<evidence type="ECO:0000313" key="3">
    <source>
        <dbReference type="Proteomes" id="UP000198844"/>
    </source>
</evidence>
<dbReference type="RefSeq" id="WP_093632738.1">
    <property type="nucleotide sequence ID" value="NZ_FPBH01000001.1"/>
</dbReference>
<dbReference type="OrthoDB" id="9791543at2"/>
<dbReference type="PANTHER" id="PTHR39206:SF1">
    <property type="entry name" value="SLL8004 PROTEIN"/>
    <property type="match status" value="1"/>
</dbReference>
<dbReference type="EMBL" id="FPBH01000001">
    <property type="protein sequence ID" value="SFT50649.1"/>
    <property type="molecule type" value="Genomic_DNA"/>
</dbReference>
<dbReference type="AlphaFoldDB" id="A0A1I6YJE7"/>
<evidence type="ECO:0000256" key="1">
    <source>
        <dbReference type="SAM" id="Phobius"/>
    </source>
</evidence>
<reference evidence="2 3" key="1">
    <citation type="submission" date="2016-10" db="EMBL/GenBank/DDBJ databases">
        <authorList>
            <person name="de Groot N.N."/>
        </authorList>
    </citation>
    <scope>NUCLEOTIDE SEQUENCE [LARGE SCALE GENOMIC DNA]</scope>
    <source>
        <strain evidence="2 3">LMG 27731</strain>
    </source>
</reference>
<keyword evidence="1" id="KW-0812">Transmembrane</keyword>
<keyword evidence="1" id="KW-0472">Membrane</keyword>
<name>A0A1I6YJE7_9BURK</name>
<protein>
    <submittedName>
        <fullName evidence="2">Predicted ABC-type ATPase</fullName>
    </submittedName>
</protein>
<dbReference type="Gene3D" id="3.40.50.300">
    <property type="entry name" value="P-loop containing nucleotide triphosphate hydrolases"/>
    <property type="match status" value="1"/>
</dbReference>
<dbReference type="SUPFAM" id="SSF52540">
    <property type="entry name" value="P-loop containing nucleoside triphosphate hydrolases"/>
    <property type="match status" value="1"/>
</dbReference>
<feature type="transmembrane region" description="Helical" evidence="1">
    <location>
        <begin position="138"/>
        <end position="157"/>
    </location>
</feature>
<accession>A0A1I6YJE7</accession>
<gene>
    <name evidence="2" type="ORF">SAMN05192563_1001535</name>
</gene>
<dbReference type="InterPro" id="IPR027417">
    <property type="entry name" value="P-loop_NTPase"/>
</dbReference>